<name>A0A9W9IWT4_9EURO</name>
<sequence length="79" mass="9188">MTFMLESSRSFLFTEYARGGCGTFKNQGTDPKVWDTLPDKFSSYPNIKEILKQVKADKEARQQRLEIYYDDDRLAELVG</sequence>
<comment type="caution">
    <text evidence="1">The sequence shown here is derived from an EMBL/GenBank/DDBJ whole genome shotgun (WGS) entry which is preliminary data.</text>
</comment>
<evidence type="ECO:0000313" key="2">
    <source>
        <dbReference type="Proteomes" id="UP001146351"/>
    </source>
</evidence>
<dbReference type="OrthoDB" id="5379477at2759"/>
<gene>
    <name evidence="1" type="ORF">N7492_000932</name>
</gene>
<dbReference type="Proteomes" id="UP001146351">
    <property type="component" value="Unassembled WGS sequence"/>
</dbReference>
<dbReference type="EMBL" id="JAPQKO010000001">
    <property type="protein sequence ID" value="KAJ5183316.1"/>
    <property type="molecule type" value="Genomic_DNA"/>
</dbReference>
<reference evidence="1" key="2">
    <citation type="journal article" date="2023" name="IMA Fungus">
        <title>Comparative genomic study of the Penicillium genus elucidates a diverse pangenome and 15 lateral gene transfer events.</title>
        <authorList>
            <person name="Petersen C."/>
            <person name="Sorensen T."/>
            <person name="Nielsen M.R."/>
            <person name="Sondergaard T.E."/>
            <person name="Sorensen J.L."/>
            <person name="Fitzpatrick D.A."/>
            <person name="Frisvad J.C."/>
            <person name="Nielsen K.L."/>
        </authorList>
    </citation>
    <scope>NUCLEOTIDE SEQUENCE</scope>
    <source>
        <strain evidence="1">IBT 21917</strain>
    </source>
</reference>
<proteinExistence type="predicted"/>
<keyword evidence="2" id="KW-1185">Reference proteome</keyword>
<evidence type="ECO:0000313" key="1">
    <source>
        <dbReference type="EMBL" id="KAJ5183316.1"/>
    </source>
</evidence>
<accession>A0A9W9IWT4</accession>
<dbReference type="AlphaFoldDB" id="A0A9W9IWT4"/>
<organism evidence="1 2">
    <name type="scientific">Penicillium capsulatum</name>
    <dbReference type="NCBI Taxonomy" id="69766"/>
    <lineage>
        <taxon>Eukaryota</taxon>
        <taxon>Fungi</taxon>
        <taxon>Dikarya</taxon>
        <taxon>Ascomycota</taxon>
        <taxon>Pezizomycotina</taxon>
        <taxon>Eurotiomycetes</taxon>
        <taxon>Eurotiomycetidae</taxon>
        <taxon>Eurotiales</taxon>
        <taxon>Aspergillaceae</taxon>
        <taxon>Penicillium</taxon>
    </lineage>
</organism>
<protein>
    <submittedName>
        <fullName evidence="1">Uncharacterized protein</fullName>
    </submittedName>
</protein>
<reference evidence="1" key="1">
    <citation type="submission" date="2022-11" db="EMBL/GenBank/DDBJ databases">
        <authorList>
            <person name="Petersen C."/>
        </authorList>
    </citation>
    <scope>NUCLEOTIDE SEQUENCE</scope>
    <source>
        <strain evidence="1">IBT 21917</strain>
    </source>
</reference>